<keyword evidence="1" id="KW-0808">Transferase</keyword>
<evidence type="ECO:0000259" key="2">
    <source>
        <dbReference type="Pfam" id="PF03104"/>
    </source>
</evidence>
<dbReference type="GO" id="GO:0006272">
    <property type="term" value="P:leading strand elongation"/>
    <property type="evidence" value="ECO:0007669"/>
    <property type="project" value="TreeGrafter"/>
</dbReference>
<dbReference type="GO" id="GO:0006287">
    <property type="term" value="P:base-excision repair, gap-filling"/>
    <property type="evidence" value="ECO:0007669"/>
    <property type="project" value="TreeGrafter"/>
</dbReference>
<dbReference type="WBParaSite" id="Csp11.Scaffold629.g13869.t2">
    <property type="protein sequence ID" value="Csp11.Scaffold629.g13869.t2"/>
    <property type="gene ID" value="Csp11.Scaffold629.g13869"/>
</dbReference>
<keyword evidence="1" id="KW-0862">Zinc</keyword>
<evidence type="ECO:0000313" key="4">
    <source>
        <dbReference type="WBParaSite" id="Csp11.Scaffold629.g13869.t2"/>
    </source>
</evidence>
<dbReference type="Gene3D" id="3.30.420.10">
    <property type="entry name" value="Ribonuclease H-like superfamily/Ribonuclease H"/>
    <property type="match status" value="1"/>
</dbReference>
<dbReference type="AlphaFoldDB" id="A0A1I7U1D0"/>
<keyword evidence="1" id="KW-0863">Zinc-finger</keyword>
<comment type="catalytic activity">
    <reaction evidence="1">
        <text>DNA(n) + a 2'-deoxyribonucleoside 5'-triphosphate = DNA(n+1) + diphosphate</text>
        <dbReference type="Rhea" id="RHEA:22508"/>
        <dbReference type="Rhea" id="RHEA-COMP:17339"/>
        <dbReference type="Rhea" id="RHEA-COMP:17340"/>
        <dbReference type="ChEBI" id="CHEBI:33019"/>
        <dbReference type="ChEBI" id="CHEBI:61560"/>
        <dbReference type="ChEBI" id="CHEBI:173112"/>
        <dbReference type="EC" id="2.7.7.7"/>
    </reaction>
</comment>
<dbReference type="GO" id="GO:0008310">
    <property type="term" value="F:single-stranded DNA 3'-5' DNA exonuclease activity"/>
    <property type="evidence" value="ECO:0007669"/>
    <property type="project" value="TreeGrafter"/>
</dbReference>
<keyword evidence="3" id="KW-1185">Reference proteome</keyword>
<accession>A0A1I7U1D0</accession>
<keyword evidence="1" id="KW-0479">Metal-binding</keyword>
<dbReference type="SUPFAM" id="SSF53098">
    <property type="entry name" value="Ribonuclease H-like"/>
    <property type="match status" value="1"/>
</dbReference>
<keyword evidence="1" id="KW-0004">4Fe-4S</keyword>
<dbReference type="GO" id="GO:0003887">
    <property type="term" value="F:DNA-directed DNA polymerase activity"/>
    <property type="evidence" value="ECO:0007669"/>
    <property type="project" value="UniProtKB-KW"/>
</dbReference>
<comment type="function">
    <text evidence="1">DNA polymerase II participates in chromosomal DNA replication.</text>
</comment>
<keyword evidence="1" id="KW-0539">Nucleus</keyword>
<dbReference type="EC" id="2.7.7.7" evidence="1"/>
<dbReference type="Proteomes" id="UP000095282">
    <property type="component" value="Unplaced"/>
</dbReference>
<dbReference type="GO" id="GO:0008622">
    <property type="term" value="C:epsilon DNA polymerase complex"/>
    <property type="evidence" value="ECO:0007669"/>
    <property type="project" value="InterPro"/>
</dbReference>
<comment type="similarity">
    <text evidence="1">Belongs to the DNA polymerase type-B family.</text>
</comment>
<dbReference type="InterPro" id="IPR006133">
    <property type="entry name" value="DNA-dir_DNA_pol_B_exonuc"/>
</dbReference>
<keyword evidence="1" id="KW-0411">Iron-sulfur</keyword>
<comment type="cofactor">
    <cofactor evidence="1">
        <name>[4Fe-4S] cluster</name>
        <dbReference type="ChEBI" id="CHEBI:49883"/>
    </cofactor>
</comment>
<keyword evidence="1" id="KW-0548">Nucleotidyltransferase</keyword>
<proteinExistence type="inferred from homology"/>
<dbReference type="GO" id="GO:0000278">
    <property type="term" value="P:mitotic cell cycle"/>
    <property type="evidence" value="ECO:0007669"/>
    <property type="project" value="TreeGrafter"/>
</dbReference>
<keyword evidence="1" id="KW-0239">DNA-directed DNA polymerase</keyword>
<dbReference type="GO" id="GO:0008270">
    <property type="term" value="F:zinc ion binding"/>
    <property type="evidence" value="ECO:0007669"/>
    <property type="project" value="UniProtKB-KW"/>
</dbReference>
<sequence length="193" mass="22296">MDKEDLDLKDHLSGLKKTYIKLSFPSYVELMKVRKNMMPLIRKNTERIKRESAYADYLARNLGGKGASGDSQLDGDILNQIVDTCEYVVPFHMRVSIDEKIFVGLWYDVKGIGPNRVPTIRKKDLAFFHAKPKVLAFDIETTKLPLKFPDRESDEIMMISYMVDGRGFLIINREIVSADINTFEYTPKAEYFQ</sequence>
<evidence type="ECO:0000313" key="3">
    <source>
        <dbReference type="Proteomes" id="UP000095282"/>
    </source>
</evidence>
<dbReference type="InterPro" id="IPR029703">
    <property type="entry name" value="POL2"/>
</dbReference>
<dbReference type="PANTHER" id="PTHR10670:SF0">
    <property type="entry name" value="DNA POLYMERASE EPSILON CATALYTIC SUBUNIT A"/>
    <property type="match status" value="1"/>
</dbReference>
<dbReference type="PANTHER" id="PTHR10670">
    <property type="entry name" value="DNA POLYMERASE EPSILON CATALYTIC SUBUNIT A"/>
    <property type="match status" value="1"/>
</dbReference>
<dbReference type="GO" id="GO:0003677">
    <property type="term" value="F:DNA binding"/>
    <property type="evidence" value="ECO:0007669"/>
    <property type="project" value="UniProtKB-KW"/>
</dbReference>
<comment type="subcellular location">
    <subcellularLocation>
        <location evidence="1">Nucleus</location>
    </subcellularLocation>
</comment>
<organism evidence="3 4">
    <name type="scientific">Caenorhabditis tropicalis</name>
    <dbReference type="NCBI Taxonomy" id="1561998"/>
    <lineage>
        <taxon>Eukaryota</taxon>
        <taxon>Metazoa</taxon>
        <taxon>Ecdysozoa</taxon>
        <taxon>Nematoda</taxon>
        <taxon>Chromadorea</taxon>
        <taxon>Rhabditida</taxon>
        <taxon>Rhabditina</taxon>
        <taxon>Rhabditomorpha</taxon>
        <taxon>Rhabditoidea</taxon>
        <taxon>Rhabditidae</taxon>
        <taxon>Peloderinae</taxon>
        <taxon>Caenorhabditis</taxon>
    </lineage>
</organism>
<name>A0A1I7U1D0_9PELO</name>
<dbReference type="STRING" id="1561998.A0A1I7U1D0"/>
<dbReference type="InterPro" id="IPR012337">
    <property type="entry name" value="RNaseH-like_sf"/>
</dbReference>
<protein>
    <recommendedName>
        <fullName evidence="1">DNA polymerase epsilon catalytic subunit</fullName>
        <ecNumber evidence="1">2.7.7.7</ecNumber>
    </recommendedName>
</protein>
<dbReference type="GO" id="GO:0045004">
    <property type="term" value="P:DNA replication proofreading"/>
    <property type="evidence" value="ECO:0007669"/>
    <property type="project" value="TreeGrafter"/>
</dbReference>
<keyword evidence="1" id="KW-0408">Iron</keyword>
<evidence type="ECO:0000256" key="1">
    <source>
        <dbReference type="RuleBase" id="RU365029"/>
    </source>
</evidence>
<keyword evidence="1" id="KW-0238">DNA-binding</keyword>
<dbReference type="GO" id="GO:0051539">
    <property type="term" value="F:4 iron, 4 sulfur cluster binding"/>
    <property type="evidence" value="ECO:0007669"/>
    <property type="project" value="UniProtKB-KW"/>
</dbReference>
<feature type="domain" description="DNA-directed DNA polymerase family B exonuclease" evidence="2">
    <location>
        <begin position="83"/>
        <end position="191"/>
    </location>
</feature>
<dbReference type="GO" id="GO:0006297">
    <property type="term" value="P:nucleotide-excision repair, DNA gap filling"/>
    <property type="evidence" value="ECO:0007669"/>
    <property type="project" value="TreeGrafter"/>
</dbReference>
<dbReference type="InterPro" id="IPR036397">
    <property type="entry name" value="RNaseH_sf"/>
</dbReference>
<keyword evidence="1" id="KW-0235">DNA replication</keyword>
<dbReference type="Pfam" id="PF03104">
    <property type="entry name" value="DNA_pol_B_exo1"/>
    <property type="match status" value="1"/>
</dbReference>
<reference evidence="4" key="1">
    <citation type="submission" date="2016-11" db="UniProtKB">
        <authorList>
            <consortium name="WormBaseParasite"/>
        </authorList>
    </citation>
    <scope>IDENTIFICATION</scope>
</reference>